<sequence length="921" mass="106631">MKSFLHEIIEKLISEGIDFQNSVFILPNKRAGLFLKQALSKQLKQTLFSPEIISSQEFVTNLSELKELNNIDVLFKFYETYCEITSSEQTESFDQFSSWAQILINDFIELDRYLIDPNKIFDYLSAIKEIDHWSVEPNKTEHVKNYLQFWNHLKTYYTHFNHKLTSEGVGHQGLQYREAVNNIENYIENNNKQHFFIGFNALNKAEEIIIQELLSQNLAKVFWDIDIHFLDNNHHDAGFFVRKYKEKWPYFRTHLFEIVSNNFRNNKNIQVIGAIKTVGQVKQIGALLKDLYTNNATNLENTAVVLGDEQQLLPLLNSLPTEIEHINITMGLPLKSVPLSSFFELLFNLHKSNNEKYYYKDVIAILNHSSLKPIYSKIQAVEIENFIQYISKNNLSYFDYDVISKHIATAAKIIDALFCSWENNPVLALKNCRNMVLEIQTVLNKNSSAHLVELSFLYKFYTIFNKLIGLQEQFSFINSIQILFGLYKELLNIESVDFKGEPLKGLQIMGVLESRLLDFETVIISGVNEGVLPAGKQHNSFIPFDVKLENLLPTFKEKDAIYTYHFYRLLQRAKNIYIIYNTDPDVLSGGEPSRFIKQLEIDGIHHLTHSLSIPNAQIKAVELKSVSKTATLLDDLKDLAIKGFSPSSLSSYVRNPIDFYYSKVLNINEYDEVEETIAANTLGNVLHKTLEEMYKPYVGEILEEKHIKTMFKSIDGIVAKHFKTYFYDGNFTSGKNLISFEVAKRYIYNFLQRELEQIKAGRIIVIKELEKPIQVTLDIPELGFPIHLKGVIDRIDTVDNDWRIIDYKSGKVNQSEVEIVNWEDLTSDYKKYSKSFQLLTYAYMLHQTNVIQLPVNAGIISFKNLQDNFVLNFSKKNKAGNGAVKDPKITTETLDAYFEVLKNLILEIFNPEIDFTEKIIE</sequence>
<evidence type="ECO:0000259" key="1">
    <source>
        <dbReference type="Pfam" id="PF12705"/>
    </source>
</evidence>
<organism evidence="2 3">
    <name type="scientific">Paucihalobacter ruber</name>
    <dbReference type="NCBI Taxonomy" id="2567861"/>
    <lineage>
        <taxon>Bacteria</taxon>
        <taxon>Pseudomonadati</taxon>
        <taxon>Bacteroidota</taxon>
        <taxon>Flavobacteriia</taxon>
        <taxon>Flavobacteriales</taxon>
        <taxon>Flavobacteriaceae</taxon>
        <taxon>Paucihalobacter</taxon>
    </lineage>
</organism>
<dbReference type="InterPro" id="IPR011604">
    <property type="entry name" value="PDDEXK-like_dom_sf"/>
</dbReference>
<gene>
    <name evidence="2" type="ORF">FJ651_04705</name>
</gene>
<feature type="domain" description="PD-(D/E)XK endonuclease-like" evidence="1">
    <location>
        <begin position="644"/>
        <end position="917"/>
    </location>
</feature>
<dbReference type="SUPFAM" id="SSF52540">
    <property type="entry name" value="P-loop containing nucleoside triphosphate hydrolases"/>
    <property type="match status" value="1"/>
</dbReference>
<name>A0A506PMS5_9FLAO</name>
<dbReference type="Proteomes" id="UP000317332">
    <property type="component" value="Unassembled WGS sequence"/>
</dbReference>
<dbReference type="Gene3D" id="3.90.320.10">
    <property type="match status" value="1"/>
</dbReference>
<keyword evidence="3" id="KW-1185">Reference proteome</keyword>
<dbReference type="Pfam" id="PF12705">
    <property type="entry name" value="PDDEXK_1"/>
    <property type="match status" value="1"/>
</dbReference>
<dbReference type="SUPFAM" id="SSF52980">
    <property type="entry name" value="Restriction endonuclease-like"/>
    <property type="match status" value="1"/>
</dbReference>
<dbReference type="RefSeq" id="WP_140989260.1">
    <property type="nucleotide sequence ID" value="NZ_VHIQ01000002.1"/>
</dbReference>
<evidence type="ECO:0000313" key="2">
    <source>
        <dbReference type="EMBL" id="TPV34838.1"/>
    </source>
</evidence>
<proteinExistence type="predicted"/>
<dbReference type="EMBL" id="VHIQ01000002">
    <property type="protein sequence ID" value="TPV34838.1"/>
    <property type="molecule type" value="Genomic_DNA"/>
</dbReference>
<comment type="caution">
    <text evidence="2">The sequence shown here is derived from an EMBL/GenBank/DDBJ whole genome shotgun (WGS) entry which is preliminary data.</text>
</comment>
<dbReference type="InterPro" id="IPR038726">
    <property type="entry name" value="PDDEXK_AddAB-type"/>
</dbReference>
<protein>
    <submittedName>
        <fullName evidence="2">PD-(D/E)XK nuclease family protein</fullName>
    </submittedName>
</protein>
<dbReference type="AlphaFoldDB" id="A0A506PMS5"/>
<dbReference type="InterPro" id="IPR011335">
    <property type="entry name" value="Restrct_endonuc-II-like"/>
</dbReference>
<dbReference type="OrthoDB" id="9762792at2"/>
<dbReference type="Gene3D" id="3.40.50.300">
    <property type="entry name" value="P-loop containing nucleotide triphosphate hydrolases"/>
    <property type="match status" value="1"/>
</dbReference>
<evidence type="ECO:0000313" key="3">
    <source>
        <dbReference type="Proteomes" id="UP000317332"/>
    </source>
</evidence>
<reference evidence="2 3" key="1">
    <citation type="submission" date="2019-06" db="EMBL/GenBank/DDBJ databases">
        <title>Flavobacteriaceae Paucihalobacterium erythroidium CWB-1, complete genome.</title>
        <authorList>
            <person name="Wu S."/>
        </authorList>
    </citation>
    <scope>NUCLEOTIDE SEQUENCE [LARGE SCALE GENOMIC DNA]</scope>
    <source>
        <strain evidence="2 3">CWB-1</strain>
    </source>
</reference>
<accession>A0A506PMS5</accession>
<dbReference type="InterPro" id="IPR027417">
    <property type="entry name" value="P-loop_NTPase"/>
</dbReference>